<dbReference type="Gene3D" id="1.50.10.10">
    <property type="match status" value="1"/>
</dbReference>
<evidence type="ECO:0000256" key="1">
    <source>
        <dbReference type="ARBA" id="ARBA00022801"/>
    </source>
</evidence>
<dbReference type="InterPro" id="IPR008928">
    <property type="entry name" value="6-hairpin_glycosidase_sf"/>
</dbReference>
<dbReference type="EMBL" id="DVLF01000113">
    <property type="protein sequence ID" value="HIT50124.1"/>
    <property type="molecule type" value="Genomic_DNA"/>
</dbReference>
<dbReference type="InterPro" id="IPR052043">
    <property type="entry name" value="PolySaccharide_Degr_Enz"/>
</dbReference>
<dbReference type="InterPro" id="IPR012341">
    <property type="entry name" value="6hp_glycosidase-like_sf"/>
</dbReference>
<proteinExistence type="predicted"/>
<evidence type="ECO:0000313" key="2">
    <source>
        <dbReference type="EMBL" id="HIT50124.1"/>
    </source>
</evidence>
<sequence>MNQEKKEQFLNYIDYLCRHSTLEKPLWNKEVLRGLKQPGWTYIDGCMMVGLAALYQHTQSEELLNYIENFVGQCVDEDGKVKVLYYDNYNRYTEDGCDSDPCNEAKVLYLLYEKTKKEKYRKAIEFFMDKQVRRLPRVAGSFWHKVKYPNQIWLDGLYMIQPFFAQYTKQFENKQSYLDILYQLKNTFDLTWEEDRKLMVHGYDGQYDDEEERMIWADPKNGHSKIVWLRACGWYEMALVDVYEIMEEEKYRAKLRPLIQQTIDGLLQYQDPKTKMFWQVVDEPGKEKNYVETSGSAMISYAILKAVRLNALPQRYRSVGEEIFEGILNTYFKKDDNGEYHLGGICIGAGLSASKTDAYCGTYDMYVSRSIVEDDGKAIGPMILAYTEVDRK</sequence>
<gene>
    <name evidence="2" type="ORF">IAD46_03760</name>
</gene>
<dbReference type="PANTHER" id="PTHR33886:SF8">
    <property type="entry name" value="UNSATURATED RHAMNOGALACTURONAN HYDROLASE (EUROFUNG)"/>
    <property type="match status" value="1"/>
</dbReference>
<organism evidence="2 3">
    <name type="scientific">Candidatus Pelethenecus faecipullorum</name>
    <dbReference type="NCBI Taxonomy" id="2840900"/>
    <lineage>
        <taxon>Bacteria</taxon>
        <taxon>Bacillati</taxon>
        <taxon>Mycoplasmatota</taxon>
        <taxon>Mollicutes</taxon>
        <taxon>Candidatus Pelethenecus</taxon>
    </lineage>
</organism>
<comment type="caution">
    <text evidence="2">The sequence shown here is derived from an EMBL/GenBank/DDBJ whole genome shotgun (WGS) entry which is preliminary data.</text>
</comment>
<dbReference type="SUPFAM" id="SSF48208">
    <property type="entry name" value="Six-hairpin glycosidases"/>
    <property type="match status" value="1"/>
</dbReference>
<dbReference type="Pfam" id="PF07470">
    <property type="entry name" value="Glyco_hydro_88"/>
    <property type="match status" value="1"/>
</dbReference>
<name>A0A9D1GQT6_9MOLU</name>
<accession>A0A9D1GQT6</accession>
<dbReference type="AlphaFoldDB" id="A0A9D1GQT6"/>
<dbReference type="InterPro" id="IPR010905">
    <property type="entry name" value="Glyco_hydro_88"/>
</dbReference>
<dbReference type="PANTHER" id="PTHR33886">
    <property type="entry name" value="UNSATURATED RHAMNOGALACTURONAN HYDROLASE (EUROFUNG)"/>
    <property type="match status" value="1"/>
</dbReference>
<evidence type="ECO:0000313" key="3">
    <source>
        <dbReference type="Proteomes" id="UP000886758"/>
    </source>
</evidence>
<dbReference type="GO" id="GO:0016787">
    <property type="term" value="F:hydrolase activity"/>
    <property type="evidence" value="ECO:0007669"/>
    <property type="project" value="UniProtKB-KW"/>
</dbReference>
<dbReference type="GO" id="GO:0005975">
    <property type="term" value="P:carbohydrate metabolic process"/>
    <property type="evidence" value="ECO:0007669"/>
    <property type="project" value="InterPro"/>
</dbReference>
<reference evidence="2" key="2">
    <citation type="journal article" date="2021" name="PeerJ">
        <title>Extensive microbial diversity within the chicken gut microbiome revealed by metagenomics and culture.</title>
        <authorList>
            <person name="Gilroy R."/>
            <person name="Ravi A."/>
            <person name="Getino M."/>
            <person name="Pursley I."/>
            <person name="Horton D.L."/>
            <person name="Alikhan N.F."/>
            <person name="Baker D."/>
            <person name="Gharbi K."/>
            <person name="Hall N."/>
            <person name="Watson M."/>
            <person name="Adriaenssens E.M."/>
            <person name="Foster-Nyarko E."/>
            <person name="Jarju S."/>
            <person name="Secka A."/>
            <person name="Antonio M."/>
            <person name="Oren A."/>
            <person name="Chaudhuri R.R."/>
            <person name="La Ragione R."/>
            <person name="Hildebrand F."/>
            <person name="Pallen M.J."/>
        </authorList>
    </citation>
    <scope>NUCLEOTIDE SEQUENCE</scope>
    <source>
        <strain evidence="2">ChiW17-6978</strain>
    </source>
</reference>
<protein>
    <submittedName>
        <fullName evidence="2">Glycoside hydrolase family 88 protein</fullName>
    </submittedName>
</protein>
<reference evidence="2" key="1">
    <citation type="submission" date="2020-10" db="EMBL/GenBank/DDBJ databases">
        <authorList>
            <person name="Gilroy R."/>
        </authorList>
    </citation>
    <scope>NUCLEOTIDE SEQUENCE</scope>
    <source>
        <strain evidence="2">ChiW17-6978</strain>
    </source>
</reference>
<keyword evidence="1 2" id="KW-0378">Hydrolase</keyword>
<dbReference type="Proteomes" id="UP000886758">
    <property type="component" value="Unassembled WGS sequence"/>
</dbReference>